<dbReference type="InterPro" id="IPR046668">
    <property type="entry name" value="DUF6538"/>
</dbReference>
<dbReference type="PANTHER" id="PTHR30349">
    <property type="entry name" value="PHAGE INTEGRASE-RELATED"/>
    <property type="match status" value="1"/>
</dbReference>
<evidence type="ECO:0000313" key="8">
    <source>
        <dbReference type="EMBL" id="KXV57210.1"/>
    </source>
</evidence>
<dbReference type="InterPro" id="IPR011010">
    <property type="entry name" value="DNA_brk_join_enz"/>
</dbReference>
<dbReference type="GO" id="GO:0003677">
    <property type="term" value="F:DNA binding"/>
    <property type="evidence" value="ECO:0007669"/>
    <property type="project" value="UniProtKB-KW"/>
</dbReference>
<dbReference type="RefSeq" id="WP_248846061.1">
    <property type="nucleotide sequence ID" value="NZ_LHZU01000145.1"/>
</dbReference>
<feature type="coiled-coil region" evidence="5">
    <location>
        <begin position="76"/>
        <end position="103"/>
    </location>
</feature>
<accession>A0A149TVP6</accession>
<dbReference type="PROSITE" id="PS51898">
    <property type="entry name" value="TYR_RECOMBINASE"/>
    <property type="match status" value="1"/>
</dbReference>
<evidence type="ECO:0000256" key="4">
    <source>
        <dbReference type="ARBA" id="ARBA00023172"/>
    </source>
</evidence>
<dbReference type="CDD" id="cd01184">
    <property type="entry name" value="INT_C_like_1"/>
    <property type="match status" value="1"/>
</dbReference>
<evidence type="ECO:0000256" key="3">
    <source>
        <dbReference type="ARBA" id="ARBA00023125"/>
    </source>
</evidence>
<evidence type="ECO:0000313" key="9">
    <source>
        <dbReference type="Proteomes" id="UP000075360"/>
    </source>
</evidence>
<keyword evidence="4" id="KW-0233">DNA recombination</keyword>
<feature type="region of interest" description="Disordered" evidence="6">
    <location>
        <begin position="180"/>
        <end position="204"/>
    </location>
</feature>
<name>A0A149TVP6_9PROT</name>
<dbReference type="PANTHER" id="PTHR30349:SF41">
    <property type="entry name" value="INTEGRASE_RECOMBINASE PROTEIN MJ0367-RELATED"/>
    <property type="match status" value="1"/>
</dbReference>
<evidence type="ECO:0000256" key="6">
    <source>
        <dbReference type="SAM" id="MobiDB-lite"/>
    </source>
</evidence>
<sequence>MLALVGTHYHFRRVVPVALRPLFGKTEFWISLKTGNKSEARLSAMALHARTSALFRTARTMTDPAQNKPITKDDLLTLYEDIIKRQEEVIETTERNAAEQLKIERYTASMTRYEDLLKTRAFLTYSTDALERLNQHIITLRQDMITGKTQDKASLASKTEEIERLHDTLVKLFQTGPALSQAPGAVPPSHQLASPSPTPTAPTSPRLTKALDLALLADRQKSDATKKETARTVALFVQAFGDKPVQEITGRIAGEFRDLLFSLPSYYAKGKQELDLNAEVERAQEFDLPTLSGKSVKNHFMRLSALWNQLIRREIAEKNPWSNWDFDLTKRNPRRAWTDDELALLSSSAWTCSTISQATFAGITLVAAYSGMRLGEICNLRNEDIQEVDGIPCFLVRPHKDDKWTPKTEAGTRNVPIHSTLLEWGILDFRKDGKKFLFSELKTPKTGPRGTDFGRNFSKFKTTIGLPAAITFHSFRHTVSTRLRNQAGDLRELWIDALLGHESSHKSQGATTYLSGITTDNLKQTTESVRYPTLYLRQNL</sequence>
<keyword evidence="3" id="KW-0238">DNA-binding</keyword>
<dbReference type="GO" id="GO:0015074">
    <property type="term" value="P:DNA integration"/>
    <property type="evidence" value="ECO:0007669"/>
    <property type="project" value="UniProtKB-KW"/>
</dbReference>
<comment type="caution">
    <text evidence="8">The sequence shown here is derived from an EMBL/GenBank/DDBJ whole genome shotgun (WGS) entry which is preliminary data.</text>
</comment>
<dbReference type="SUPFAM" id="SSF56349">
    <property type="entry name" value="DNA breaking-rejoining enzymes"/>
    <property type="match status" value="1"/>
</dbReference>
<keyword evidence="2" id="KW-0229">DNA integration</keyword>
<dbReference type="PATRIC" id="fig|446692.4.peg.2345"/>
<protein>
    <recommendedName>
        <fullName evidence="7">Tyr recombinase domain-containing protein</fullName>
    </recommendedName>
</protein>
<dbReference type="InterPro" id="IPR050090">
    <property type="entry name" value="Tyrosine_recombinase_XerCD"/>
</dbReference>
<dbReference type="Pfam" id="PF20172">
    <property type="entry name" value="DUF6538"/>
    <property type="match status" value="1"/>
</dbReference>
<dbReference type="AlphaFoldDB" id="A0A149TVP6"/>
<comment type="similarity">
    <text evidence="1">Belongs to the 'phage' integrase family.</text>
</comment>
<evidence type="ECO:0000256" key="2">
    <source>
        <dbReference type="ARBA" id="ARBA00022908"/>
    </source>
</evidence>
<dbReference type="Pfam" id="PF00589">
    <property type="entry name" value="Phage_integrase"/>
    <property type="match status" value="1"/>
</dbReference>
<proteinExistence type="inferred from homology"/>
<dbReference type="Proteomes" id="UP000075360">
    <property type="component" value="Unassembled WGS sequence"/>
</dbReference>
<feature type="domain" description="Tyr recombinase" evidence="7">
    <location>
        <begin position="331"/>
        <end position="527"/>
    </location>
</feature>
<keyword evidence="5" id="KW-0175">Coiled coil</keyword>
<evidence type="ECO:0000256" key="1">
    <source>
        <dbReference type="ARBA" id="ARBA00008857"/>
    </source>
</evidence>
<evidence type="ECO:0000256" key="5">
    <source>
        <dbReference type="SAM" id="Coils"/>
    </source>
</evidence>
<evidence type="ECO:0000259" key="7">
    <source>
        <dbReference type="PROSITE" id="PS51898"/>
    </source>
</evidence>
<dbReference type="InterPro" id="IPR013762">
    <property type="entry name" value="Integrase-like_cat_sf"/>
</dbReference>
<dbReference type="InterPro" id="IPR002104">
    <property type="entry name" value="Integrase_catalytic"/>
</dbReference>
<reference evidence="8 9" key="1">
    <citation type="submission" date="2015-06" db="EMBL/GenBank/DDBJ databases">
        <title>Improved classification and identification of acetic acid bacteria using matrix-assisted laser desorption/ionization time-of-flight mass spectrometry; Gluconobacter nephelii and Gluconobacter uchimurae are later heterotypic synonyms of Gluconobacter japonicus and Gluconobacter oxydans, respectively.</title>
        <authorList>
            <person name="Li L."/>
            <person name="Cleenwerck I."/>
            <person name="De Vuyst L."/>
            <person name="Vandamme P."/>
        </authorList>
    </citation>
    <scope>NUCLEOTIDE SEQUENCE [LARGE SCALE GENOMIC DNA]</scope>
    <source>
        <strain evidence="8 9">LMG 23690</strain>
    </source>
</reference>
<dbReference type="Gene3D" id="1.10.443.10">
    <property type="entry name" value="Intergrase catalytic core"/>
    <property type="match status" value="1"/>
</dbReference>
<organism evidence="8 9">
    <name type="scientific">Acetobacter senegalensis</name>
    <dbReference type="NCBI Taxonomy" id="446692"/>
    <lineage>
        <taxon>Bacteria</taxon>
        <taxon>Pseudomonadati</taxon>
        <taxon>Pseudomonadota</taxon>
        <taxon>Alphaproteobacteria</taxon>
        <taxon>Acetobacterales</taxon>
        <taxon>Acetobacteraceae</taxon>
        <taxon>Acetobacter</taxon>
    </lineage>
</organism>
<dbReference type="EMBL" id="LHZU01000145">
    <property type="protein sequence ID" value="KXV57210.1"/>
    <property type="molecule type" value="Genomic_DNA"/>
</dbReference>
<gene>
    <name evidence="8" type="ORF">AD948_14785</name>
</gene>
<dbReference type="GO" id="GO:0006310">
    <property type="term" value="P:DNA recombination"/>
    <property type="evidence" value="ECO:0007669"/>
    <property type="project" value="UniProtKB-KW"/>
</dbReference>